<name>A0A0F9I6N9_9ZZZZ</name>
<keyword evidence="1" id="KW-0472">Membrane</keyword>
<accession>A0A0F9I6N9</accession>
<protein>
    <submittedName>
        <fullName evidence="2">Uncharacterized protein</fullName>
    </submittedName>
</protein>
<feature type="transmembrane region" description="Helical" evidence="1">
    <location>
        <begin position="6"/>
        <end position="27"/>
    </location>
</feature>
<evidence type="ECO:0000313" key="2">
    <source>
        <dbReference type="EMBL" id="KKL83087.1"/>
    </source>
</evidence>
<keyword evidence="1" id="KW-0812">Transmembrane</keyword>
<gene>
    <name evidence="2" type="ORF">LCGC14_1978250</name>
</gene>
<dbReference type="AlphaFoldDB" id="A0A0F9I6N9"/>
<reference evidence="2" key="1">
    <citation type="journal article" date="2015" name="Nature">
        <title>Complex archaea that bridge the gap between prokaryotes and eukaryotes.</title>
        <authorList>
            <person name="Spang A."/>
            <person name="Saw J.H."/>
            <person name="Jorgensen S.L."/>
            <person name="Zaremba-Niedzwiedzka K."/>
            <person name="Martijn J."/>
            <person name="Lind A.E."/>
            <person name="van Eijk R."/>
            <person name="Schleper C."/>
            <person name="Guy L."/>
            <person name="Ettema T.J."/>
        </authorList>
    </citation>
    <scope>NUCLEOTIDE SEQUENCE</scope>
</reference>
<sequence>MIKDIWAMCVFTLLIMITTFLQIRVAVKEIKEYINKKLKKVKAK</sequence>
<evidence type="ECO:0000256" key="1">
    <source>
        <dbReference type="SAM" id="Phobius"/>
    </source>
</evidence>
<organism evidence="2">
    <name type="scientific">marine sediment metagenome</name>
    <dbReference type="NCBI Taxonomy" id="412755"/>
    <lineage>
        <taxon>unclassified sequences</taxon>
        <taxon>metagenomes</taxon>
        <taxon>ecological metagenomes</taxon>
    </lineage>
</organism>
<proteinExistence type="predicted"/>
<dbReference type="EMBL" id="LAZR01022086">
    <property type="protein sequence ID" value="KKL83087.1"/>
    <property type="molecule type" value="Genomic_DNA"/>
</dbReference>
<keyword evidence="1" id="KW-1133">Transmembrane helix</keyword>
<comment type="caution">
    <text evidence="2">The sequence shown here is derived from an EMBL/GenBank/DDBJ whole genome shotgun (WGS) entry which is preliminary data.</text>
</comment>